<dbReference type="EMBL" id="CYGV01001377">
    <property type="protein sequence ID" value="CUA73370.1"/>
    <property type="molecule type" value="Genomic_DNA"/>
</dbReference>
<reference evidence="2 3" key="1">
    <citation type="submission" date="2015-07" db="EMBL/GenBank/DDBJ databases">
        <authorList>
            <person name="Noorani M."/>
        </authorList>
    </citation>
    <scope>NUCLEOTIDE SEQUENCE [LARGE SCALE GENOMIC DNA]</scope>
    <source>
        <strain evidence="2">BBA 69670</strain>
    </source>
</reference>
<name>A0A0K6G4E6_9AGAM</name>
<organism evidence="2 3">
    <name type="scientific">Rhizoctonia solani</name>
    <dbReference type="NCBI Taxonomy" id="456999"/>
    <lineage>
        <taxon>Eukaryota</taxon>
        <taxon>Fungi</taxon>
        <taxon>Dikarya</taxon>
        <taxon>Basidiomycota</taxon>
        <taxon>Agaricomycotina</taxon>
        <taxon>Agaricomycetes</taxon>
        <taxon>Cantharellales</taxon>
        <taxon>Ceratobasidiaceae</taxon>
        <taxon>Rhizoctonia</taxon>
    </lineage>
</organism>
<dbReference type="InterPro" id="IPR036388">
    <property type="entry name" value="WH-like_DNA-bd_sf"/>
</dbReference>
<dbReference type="Proteomes" id="UP000044841">
    <property type="component" value="Unassembled WGS sequence"/>
</dbReference>
<accession>A0A0K6G4E6</accession>
<evidence type="ECO:0000313" key="2">
    <source>
        <dbReference type="EMBL" id="CUA73370.1"/>
    </source>
</evidence>
<sequence length="169" mass="18645">MTQLDKIHSGPIPIKKYSGTFVIRSTFLSISVGEGKLPSNPKVKRGVVGAVRDLWGGSCVHFSNFGPKWELDEYKIAKAAMLAPDDVRIPVNIFSTANKLALQAVPKYADGQPARTGYLWYIESARANATIANVVERLDREKEQARSILDKLARLMETKVGLTRASETI</sequence>
<keyword evidence="3" id="KW-1185">Reference proteome</keyword>
<evidence type="ECO:0000256" key="1">
    <source>
        <dbReference type="SAM" id="Coils"/>
    </source>
</evidence>
<proteinExistence type="predicted"/>
<protein>
    <submittedName>
        <fullName evidence="2">Uncharacterized protein</fullName>
    </submittedName>
</protein>
<feature type="coiled-coil region" evidence="1">
    <location>
        <begin position="124"/>
        <end position="158"/>
    </location>
</feature>
<dbReference type="Gene3D" id="1.10.10.10">
    <property type="entry name" value="Winged helix-like DNA-binding domain superfamily/Winged helix DNA-binding domain"/>
    <property type="match status" value="1"/>
</dbReference>
<keyword evidence="1" id="KW-0175">Coiled coil</keyword>
<evidence type="ECO:0000313" key="3">
    <source>
        <dbReference type="Proteomes" id="UP000044841"/>
    </source>
</evidence>
<gene>
    <name evidence="2" type="ORF">RSOLAG22IIIB_10761</name>
</gene>
<dbReference type="AlphaFoldDB" id="A0A0K6G4E6"/>